<organism evidence="3 4">
    <name type="scientific">Luteibaculum oceani</name>
    <dbReference type="NCBI Taxonomy" id="1294296"/>
    <lineage>
        <taxon>Bacteria</taxon>
        <taxon>Pseudomonadati</taxon>
        <taxon>Bacteroidota</taxon>
        <taxon>Flavobacteriia</taxon>
        <taxon>Flavobacteriales</taxon>
        <taxon>Luteibaculaceae</taxon>
        <taxon>Luteibaculum</taxon>
    </lineage>
</organism>
<dbReference type="AlphaFoldDB" id="A0A5C6VK26"/>
<dbReference type="Pfam" id="PF00583">
    <property type="entry name" value="Acetyltransf_1"/>
    <property type="match status" value="1"/>
</dbReference>
<accession>A0A5C6VK26</accession>
<sequence length="160" mass="17898">MEISVREIQERDNISMEQIIKRSLEEYGMAIEGTVYTDPVIRQLSKSYGGGRAAYFVVEIKGETVGGGGIAPLSGADEDVCELQRMFVSGLHRGKGIGYGLLKHCIDFAQKAGYKFCYLESSEKLSDAIRLYERFGFKYLDDKMGDTGHFSCKTYMGMKI</sequence>
<keyword evidence="1 3" id="KW-0808">Transferase</keyword>
<dbReference type="EMBL" id="VORB01000001">
    <property type="protein sequence ID" value="TXC85319.1"/>
    <property type="molecule type" value="Genomic_DNA"/>
</dbReference>
<dbReference type="OrthoDB" id="5419426at2"/>
<dbReference type="GO" id="GO:0008080">
    <property type="term" value="F:N-acetyltransferase activity"/>
    <property type="evidence" value="ECO:0007669"/>
    <property type="project" value="InterPro"/>
</dbReference>
<dbReference type="InterPro" id="IPR016181">
    <property type="entry name" value="Acyl_CoA_acyltransferase"/>
</dbReference>
<dbReference type="PANTHER" id="PTHR13947">
    <property type="entry name" value="GNAT FAMILY N-ACETYLTRANSFERASE"/>
    <property type="match status" value="1"/>
</dbReference>
<name>A0A5C6VK26_9FLAO</name>
<evidence type="ECO:0000256" key="1">
    <source>
        <dbReference type="ARBA" id="ARBA00022679"/>
    </source>
</evidence>
<comment type="caution">
    <text evidence="3">The sequence shown here is derived from an EMBL/GenBank/DDBJ whole genome shotgun (WGS) entry which is preliminary data.</text>
</comment>
<dbReference type="PROSITE" id="PS51186">
    <property type="entry name" value="GNAT"/>
    <property type="match status" value="1"/>
</dbReference>
<evidence type="ECO:0000313" key="4">
    <source>
        <dbReference type="Proteomes" id="UP000321168"/>
    </source>
</evidence>
<feature type="domain" description="N-acetyltransferase" evidence="2">
    <location>
        <begin position="3"/>
        <end position="160"/>
    </location>
</feature>
<gene>
    <name evidence="3" type="ORF">FRX97_01455</name>
</gene>
<evidence type="ECO:0000259" key="2">
    <source>
        <dbReference type="PROSITE" id="PS51186"/>
    </source>
</evidence>
<dbReference type="Gene3D" id="3.40.630.30">
    <property type="match status" value="1"/>
</dbReference>
<evidence type="ECO:0000313" key="3">
    <source>
        <dbReference type="EMBL" id="TXC85319.1"/>
    </source>
</evidence>
<dbReference type="CDD" id="cd04301">
    <property type="entry name" value="NAT_SF"/>
    <property type="match status" value="1"/>
</dbReference>
<dbReference type="PANTHER" id="PTHR13947:SF37">
    <property type="entry name" value="LD18367P"/>
    <property type="match status" value="1"/>
</dbReference>
<dbReference type="InterPro" id="IPR000182">
    <property type="entry name" value="GNAT_dom"/>
</dbReference>
<keyword evidence="4" id="KW-1185">Reference proteome</keyword>
<reference evidence="3 4" key="1">
    <citation type="submission" date="2019-08" db="EMBL/GenBank/DDBJ databases">
        <title>Genome of Luteibaculum oceani JCM 18817.</title>
        <authorList>
            <person name="Bowman J.P."/>
        </authorList>
    </citation>
    <scope>NUCLEOTIDE SEQUENCE [LARGE SCALE GENOMIC DNA]</scope>
    <source>
        <strain evidence="3 4">JCM 18817</strain>
    </source>
</reference>
<protein>
    <submittedName>
        <fullName evidence="3">GNAT family N-acetyltransferase</fullName>
    </submittedName>
</protein>
<dbReference type="SUPFAM" id="SSF55729">
    <property type="entry name" value="Acyl-CoA N-acyltransferases (Nat)"/>
    <property type="match status" value="1"/>
</dbReference>
<dbReference type="Proteomes" id="UP000321168">
    <property type="component" value="Unassembled WGS sequence"/>
</dbReference>
<proteinExistence type="predicted"/>
<dbReference type="InterPro" id="IPR050769">
    <property type="entry name" value="NAT_camello-type"/>
</dbReference>